<comment type="function">
    <text evidence="2 6">Converts N-acetylmannosamine-6-phosphate (ManNAc-6-P) to N-acetylglucosamine-6-phosphate (GlcNAc-6-P).</text>
</comment>
<dbReference type="InterPro" id="IPR007260">
    <property type="entry name" value="NanE"/>
</dbReference>
<name>A0ABV0FNP7_9GAMM</name>
<dbReference type="NCBIfam" id="NF002231">
    <property type="entry name" value="PRK01130.1"/>
    <property type="match status" value="1"/>
</dbReference>
<dbReference type="GO" id="GO:0047465">
    <property type="term" value="F:N-acylglucosamine-6-phosphate 2-epimerase activity"/>
    <property type="evidence" value="ECO:0007669"/>
    <property type="project" value="UniProtKB-EC"/>
</dbReference>
<keyword evidence="5 6" id="KW-0119">Carbohydrate metabolism</keyword>
<sequence length="239" mass="25460">MTIVNKILEKQLLTLLKQSLIVSCQPVDHGPMDKVEHVVAMALAAVDGGAKGLRIEGVENVKAVAKATSTPIVGIIKRDLIDSPVRITPFIEDVKALAQAGASIIAFDGTQRQRPVPMLALLEAIHNAGCIAMADCADYETGLMLAQHGCTFIGSTMSGYTDLNPPPHDPDYALVAHWVSQGLNVIAEGRYHSPERAAKAIKLGAFSVTVGSAITRVEHITKWFATSITEALPSMETAI</sequence>
<dbReference type="InterPro" id="IPR011060">
    <property type="entry name" value="RibuloseP-bd_barrel"/>
</dbReference>
<dbReference type="Pfam" id="PF04131">
    <property type="entry name" value="NanE"/>
    <property type="match status" value="1"/>
</dbReference>
<dbReference type="SUPFAM" id="SSF51366">
    <property type="entry name" value="Ribulose-phoshate binding barrel"/>
    <property type="match status" value="1"/>
</dbReference>
<dbReference type="PANTHER" id="PTHR36204:SF1">
    <property type="entry name" value="N-ACETYLMANNOSAMINE-6-PHOSPHATE 2-EPIMERASE-RELATED"/>
    <property type="match status" value="1"/>
</dbReference>
<comment type="pathway">
    <text evidence="3 6">Amino-sugar metabolism; N-acetylneuraminate degradation; D-fructose 6-phosphate from N-acetylneuraminate: step 3/5.</text>
</comment>
<comment type="catalytic activity">
    <reaction evidence="1 6">
        <text>an N-acyl-D-glucosamine 6-phosphate = an N-acyl-D-mannosamine 6-phosphate</text>
        <dbReference type="Rhea" id="RHEA:23932"/>
        <dbReference type="ChEBI" id="CHEBI:57599"/>
        <dbReference type="ChEBI" id="CHEBI:57666"/>
        <dbReference type="EC" id="5.1.3.9"/>
    </reaction>
</comment>
<evidence type="ECO:0000313" key="8">
    <source>
        <dbReference type="Proteomes" id="UP001477278"/>
    </source>
</evidence>
<dbReference type="EC" id="5.1.3.9" evidence="6"/>
<proteinExistence type="inferred from homology"/>
<evidence type="ECO:0000256" key="2">
    <source>
        <dbReference type="ARBA" id="ARBA00002147"/>
    </source>
</evidence>
<dbReference type="CDD" id="cd04729">
    <property type="entry name" value="NanE"/>
    <property type="match status" value="1"/>
</dbReference>
<keyword evidence="4 6" id="KW-0413">Isomerase</keyword>
<dbReference type="HAMAP" id="MF_01235">
    <property type="entry name" value="ManNAc6P_epimer"/>
    <property type="match status" value="1"/>
</dbReference>
<dbReference type="Gene3D" id="3.20.20.70">
    <property type="entry name" value="Aldolase class I"/>
    <property type="match status" value="1"/>
</dbReference>
<evidence type="ECO:0000256" key="3">
    <source>
        <dbReference type="ARBA" id="ARBA00005081"/>
    </source>
</evidence>
<evidence type="ECO:0000256" key="1">
    <source>
        <dbReference type="ARBA" id="ARBA00000056"/>
    </source>
</evidence>
<comment type="caution">
    <text evidence="7">The sequence shown here is derived from an EMBL/GenBank/DDBJ whole genome shotgun (WGS) entry which is preliminary data.</text>
</comment>
<dbReference type="Proteomes" id="UP001477278">
    <property type="component" value="Unassembled WGS sequence"/>
</dbReference>
<reference evidence="7 8" key="1">
    <citation type="submission" date="2024-05" db="EMBL/GenBank/DDBJ databases">
        <title>Genome sequencing of Marine Estuary Bacteria, Shewanella vesiculosa and S. baltica, and Pseudomonas syringae.</title>
        <authorList>
            <person name="Gurung A."/>
            <person name="Maclea K.S."/>
        </authorList>
    </citation>
    <scope>NUCLEOTIDE SEQUENCE [LARGE SCALE GENOMIC DNA]</scope>
    <source>
        <strain evidence="7 8">1A</strain>
    </source>
</reference>
<protein>
    <recommendedName>
        <fullName evidence="6">Putative N-acetylmannosamine-6-phosphate 2-epimerase</fullName>
        <ecNumber evidence="6">5.1.3.9</ecNumber>
    </recommendedName>
    <alternativeName>
        <fullName evidence="6">ManNAc-6-P epimerase</fullName>
    </alternativeName>
</protein>
<evidence type="ECO:0000256" key="5">
    <source>
        <dbReference type="ARBA" id="ARBA00023277"/>
    </source>
</evidence>
<dbReference type="EMBL" id="JBDPZN010000001">
    <property type="protein sequence ID" value="MEO3681609.1"/>
    <property type="molecule type" value="Genomic_DNA"/>
</dbReference>
<accession>A0ABV0FNP7</accession>
<dbReference type="PANTHER" id="PTHR36204">
    <property type="entry name" value="N-ACETYLMANNOSAMINE-6-PHOSPHATE 2-EPIMERASE-RELATED"/>
    <property type="match status" value="1"/>
</dbReference>
<gene>
    <name evidence="6" type="primary">nanE</name>
    <name evidence="7" type="ORF">ABHN84_04795</name>
</gene>
<organism evidence="7 8">
    <name type="scientific">Shewanella vesiculosa</name>
    <dbReference type="NCBI Taxonomy" id="518738"/>
    <lineage>
        <taxon>Bacteria</taxon>
        <taxon>Pseudomonadati</taxon>
        <taxon>Pseudomonadota</taxon>
        <taxon>Gammaproteobacteria</taxon>
        <taxon>Alteromonadales</taxon>
        <taxon>Shewanellaceae</taxon>
        <taxon>Shewanella</taxon>
    </lineage>
</organism>
<comment type="similarity">
    <text evidence="6">Belongs to the NanE family.</text>
</comment>
<keyword evidence="8" id="KW-1185">Reference proteome</keyword>
<evidence type="ECO:0000256" key="6">
    <source>
        <dbReference type="HAMAP-Rule" id="MF_01235"/>
    </source>
</evidence>
<evidence type="ECO:0000256" key="4">
    <source>
        <dbReference type="ARBA" id="ARBA00023235"/>
    </source>
</evidence>
<dbReference type="InterPro" id="IPR013785">
    <property type="entry name" value="Aldolase_TIM"/>
</dbReference>
<evidence type="ECO:0000313" key="7">
    <source>
        <dbReference type="EMBL" id="MEO3681609.1"/>
    </source>
</evidence>
<dbReference type="RefSeq" id="WP_182698406.1">
    <property type="nucleotide sequence ID" value="NZ_JBDPZN010000001.1"/>
</dbReference>